<dbReference type="EMBL" id="SNXZ01000001">
    <property type="protein sequence ID" value="TDQ05065.1"/>
    <property type="molecule type" value="Genomic_DNA"/>
</dbReference>
<evidence type="ECO:0000313" key="2">
    <source>
        <dbReference type="EMBL" id="TDQ05065.1"/>
    </source>
</evidence>
<dbReference type="InterPro" id="IPR019595">
    <property type="entry name" value="DUF2470"/>
</dbReference>
<protein>
    <submittedName>
        <fullName evidence="2">Uncharacterized protein DUF2470</fullName>
    </submittedName>
</protein>
<dbReference type="RefSeq" id="WP_133847880.1">
    <property type="nucleotide sequence ID" value="NZ_SNXZ01000001.1"/>
</dbReference>
<dbReference type="SUPFAM" id="SSF50475">
    <property type="entry name" value="FMN-binding split barrel"/>
    <property type="match status" value="1"/>
</dbReference>
<dbReference type="Pfam" id="PF10615">
    <property type="entry name" value="DUF2470"/>
    <property type="match status" value="1"/>
</dbReference>
<dbReference type="Gene3D" id="3.20.180.10">
    <property type="entry name" value="PNP-oxidase-like"/>
    <property type="match status" value="1"/>
</dbReference>
<dbReference type="OrthoDB" id="3381348at2"/>
<comment type="caution">
    <text evidence="2">The sequence shown here is derived from an EMBL/GenBank/DDBJ whole genome shotgun (WGS) entry which is preliminary data.</text>
</comment>
<sequence length="248" mass="26631">MGRPPAPHPAERARTIAALGGRANLVPAADRVTPIVHQLHGDGSAAVVLPDDHPLVAQARSGEVSAVLELADLAPVPLREPVRGLLWVTGWLRALSGAEARAEAVRISESRPDPRLLDVGHDTTVLVLRPASMVLADGAGTTSVSLEQFAAADPDPFCHYEAEWLRHLELRHADVVGSLSRHVPDDLRGGHIRPLGLDRLGLRLRVEAVNADHDVRMAFSRPIATPQELSGELRRLVGCPFLAARRVG</sequence>
<evidence type="ECO:0000313" key="3">
    <source>
        <dbReference type="Proteomes" id="UP000295444"/>
    </source>
</evidence>
<keyword evidence="3" id="KW-1185">Reference proteome</keyword>
<dbReference type="AlphaFoldDB" id="A0A4V3D0B1"/>
<proteinExistence type="predicted"/>
<gene>
    <name evidence="2" type="ORF">EV186_1011029</name>
</gene>
<accession>A0A4V3D0B1</accession>
<dbReference type="Proteomes" id="UP000295444">
    <property type="component" value="Unassembled WGS sequence"/>
</dbReference>
<evidence type="ECO:0000259" key="1">
    <source>
        <dbReference type="Pfam" id="PF10615"/>
    </source>
</evidence>
<dbReference type="InterPro" id="IPR037119">
    <property type="entry name" value="Haem_oxidase_HugZ-like_sf"/>
</dbReference>
<feature type="domain" description="DUF2470" evidence="1">
    <location>
        <begin position="162"/>
        <end position="233"/>
    </location>
</feature>
<name>A0A4V3D0B1_LABRH</name>
<organism evidence="2 3">
    <name type="scientific">Labedaea rhizosphaerae</name>
    <dbReference type="NCBI Taxonomy" id="598644"/>
    <lineage>
        <taxon>Bacteria</taxon>
        <taxon>Bacillati</taxon>
        <taxon>Actinomycetota</taxon>
        <taxon>Actinomycetes</taxon>
        <taxon>Pseudonocardiales</taxon>
        <taxon>Pseudonocardiaceae</taxon>
        <taxon>Labedaea</taxon>
    </lineage>
</organism>
<reference evidence="2 3" key="1">
    <citation type="submission" date="2019-03" db="EMBL/GenBank/DDBJ databases">
        <title>Genomic Encyclopedia of Type Strains, Phase IV (KMG-IV): sequencing the most valuable type-strain genomes for metagenomic binning, comparative biology and taxonomic classification.</title>
        <authorList>
            <person name="Goeker M."/>
        </authorList>
    </citation>
    <scope>NUCLEOTIDE SEQUENCE [LARGE SCALE GENOMIC DNA]</scope>
    <source>
        <strain evidence="2 3">DSM 45361</strain>
    </source>
</reference>